<feature type="compositionally biased region" description="Basic and acidic residues" evidence="1">
    <location>
        <begin position="167"/>
        <end position="182"/>
    </location>
</feature>
<feature type="region of interest" description="Disordered" evidence="1">
    <location>
        <begin position="166"/>
        <end position="326"/>
    </location>
</feature>
<proteinExistence type="predicted"/>
<feature type="compositionally biased region" description="Acidic residues" evidence="1">
    <location>
        <begin position="198"/>
        <end position="212"/>
    </location>
</feature>
<organism evidence="2 3">
    <name type="scientific">Monosporascus cannonballus</name>
    <dbReference type="NCBI Taxonomy" id="155416"/>
    <lineage>
        <taxon>Eukaryota</taxon>
        <taxon>Fungi</taxon>
        <taxon>Dikarya</taxon>
        <taxon>Ascomycota</taxon>
        <taxon>Pezizomycotina</taxon>
        <taxon>Sordariomycetes</taxon>
        <taxon>Xylariomycetidae</taxon>
        <taxon>Xylariales</taxon>
        <taxon>Xylariales incertae sedis</taxon>
        <taxon>Monosporascus</taxon>
    </lineage>
</organism>
<dbReference type="PANTHER" id="PTHR16291:SF0">
    <property type="entry name" value="NUCLEAR CAP-BINDING PROTEIN SUBUNIT 3"/>
    <property type="match status" value="1"/>
</dbReference>
<evidence type="ECO:0000256" key="1">
    <source>
        <dbReference type="SAM" id="MobiDB-lite"/>
    </source>
</evidence>
<reference evidence="2 3" key="1">
    <citation type="submission" date="2018-06" db="EMBL/GenBank/DDBJ databases">
        <title>Complete Genomes of Monosporascus.</title>
        <authorList>
            <person name="Robinson A.J."/>
            <person name="Natvig D.O."/>
        </authorList>
    </citation>
    <scope>NUCLEOTIDE SEQUENCE [LARGE SCALE GENOMIC DNA]</scope>
    <source>
        <strain evidence="2 3">CBS 609.92</strain>
    </source>
</reference>
<feature type="compositionally biased region" description="Basic and acidic residues" evidence="1">
    <location>
        <begin position="266"/>
        <end position="315"/>
    </location>
</feature>
<dbReference type="Pfam" id="PF10309">
    <property type="entry name" value="NCBP3"/>
    <property type="match status" value="1"/>
</dbReference>
<evidence type="ECO:0008006" key="4">
    <source>
        <dbReference type="Google" id="ProtNLM"/>
    </source>
</evidence>
<feature type="compositionally biased region" description="Basic residues" evidence="1">
    <location>
        <begin position="218"/>
        <end position="229"/>
    </location>
</feature>
<evidence type="ECO:0000313" key="3">
    <source>
        <dbReference type="Proteomes" id="UP000294003"/>
    </source>
</evidence>
<accession>A0ABY0HI54</accession>
<sequence length="451" mass="50390">MDSMDLDIDMDLDVDLVPDEPIAPELAAEELPGDRSDGEVAEEPDVLAPTKVHIRGLDVLKPDDVKAYIAEHFPESPFEKIEWIDDSSANLVFPSEPVAARALEALAVEPIEDVALLPARQLLPAKRYSQMPDIALQVRLAVLSDKKQAGAAQRSRFYLLNPEYDPEERRRRNETRRYRDRAGSGYGRRGGRDFRDEEPTEPFDVNLYDDDEASRANRATRPRLFKRRSYTPESDRSEPGRTPYRNENRGKELFPEGSGSRRASRRDRSASPTRDRDGDRSMDDMPSDRPATRNRDRARVIKSEMSRSNRSRELFPQKLKSGNGRLGDAVEDAADLMAKGITLPLMDGSSDVKTSTRSRRLEDRITIPGKGKLADRISIPGEAAADGSAFSIRGSANQKSADQGFAIKGVAGKSAKELFPDKFGANSGKELFADRLEGRTRQRQRAGDLFD</sequence>
<dbReference type="Proteomes" id="UP000294003">
    <property type="component" value="Unassembled WGS sequence"/>
</dbReference>
<comment type="caution">
    <text evidence="2">The sequence shown here is derived from an EMBL/GenBank/DDBJ whole genome shotgun (WGS) entry which is preliminary data.</text>
</comment>
<dbReference type="InterPro" id="IPR019416">
    <property type="entry name" value="NCBP3"/>
</dbReference>
<keyword evidence="3" id="KW-1185">Reference proteome</keyword>
<feature type="compositionally biased region" description="Basic and acidic residues" evidence="1">
    <location>
        <begin position="233"/>
        <end position="254"/>
    </location>
</feature>
<name>A0ABY0HI54_9PEZI</name>
<evidence type="ECO:0000313" key="2">
    <source>
        <dbReference type="EMBL" id="RYO93603.1"/>
    </source>
</evidence>
<dbReference type="PANTHER" id="PTHR16291">
    <property type="entry name" value="NUCLEAR CAP-BINDING PROTEIN SUBUNIT 3"/>
    <property type="match status" value="1"/>
</dbReference>
<protein>
    <recommendedName>
        <fullName evidence="4">RRM domain-containing protein</fullName>
    </recommendedName>
</protein>
<gene>
    <name evidence="2" type="ORF">DL762_001041</name>
</gene>
<dbReference type="EMBL" id="QJNS01000017">
    <property type="protein sequence ID" value="RYO93603.1"/>
    <property type="molecule type" value="Genomic_DNA"/>
</dbReference>